<organism evidence="6 7">
    <name type="scientific">Symbiodinium natans</name>
    <dbReference type="NCBI Taxonomy" id="878477"/>
    <lineage>
        <taxon>Eukaryota</taxon>
        <taxon>Sar</taxon>
        <taxon>Alveolata</taxon>
        <taxon>Dinophyceae</taxon>
        <taxon>Suessiales</taxon>
        <taxon>Symbiodiniaceae</taxon>
        <taxon>Symbiodinium</taxon>
    </lineage>
</organism>
<evidence type="ECO:0000256" key="2">
    <source>
        <dbReference type="ARBA" id="ARBA00022801"/>
    </source>
</evidence>
<dbReference type="InterPro" id="IPR019826">
    <property type="entry name" value="Carboxylesterase_B_AS"/>
</dbReference>
<keyword evidence="3" id="KW-0732">Signal</keyword>
<gene>
    <name evidence="6" type="primary">Ces2e</name>
    <name evidence="6" type="ORF">SNAT2548_LOCUS15622</name>
</gene>
<dbReference type="AlphaFoldDB" id="A0A812N9Y3"/>
<evidence type="ECO:0000313" key="6">
    <source>
        <dbReference type="EMBL" id="CAE7296699.1"/>
    </source>
</evidence>
<feature type="domain" description="Serine hydrolase" evidence="5">
    <location>
        <begin position="581"/>
        <end position="735"/>
    </location>
</feature>
<dbReference type="SUPFAM" id="SSF53474">
    <property type="entry name" value="alpha/beta-Hydrolases"/>
    <property type="match status" value="1"/>
</dbReference>
<dbReference type="InterPro" id="IPR002018">
    <property type="entry name" value="CarbesteraseB"/>
</dbReference>
<dbReference type="GO" id="GO:0016787">
    <property type="term" value="F:hydrolase activity"/>
    <property type="evidence" value="ECO:0007669"/>
    <property type="project" value="UniProtKB-KW"/>
</dbReference>
<dbReference type="PROSITE" id="PS00122">
    <property type="entry name" value="CARBOXYLESTERASE_B_1"/>
    <property type="match status" value="1"/>
</dbReference>
<comment type="caution">
    <text evidence="6">The sequence shown here is derived from an EMBL/GenBank/DDBJ whole genome shotgun (WGS) entry which is preliminary data.</text>
</comment>
<dbReference type="InterPro" id="IPR029058">
    <property type="entry name" value="AB_hydrolase_fold"/>
</dbReference>
<feature type="signal peptide" evidence="3">
    <location>
        <begin position="1"/>
        <end position="16"/>
    </location>
</feature>
<sequence>MAQGYLIILAVWLSAADMGITEEAPVATVTCGTLRGTVDAASGSAAFLGIPYALPPIGVRRWQPPVGIGTFPGARSECWKGLLDATKPGPACLQGSHFSHGVQSSEDCLRLHVHTKNLEARARSSAARSSATRAWKLRPVLVWLHGGGLLEGSPFALQSGYGAQANLTSENDVVVVSVQYRLGVAGFLSLASLSHHDVRGTSGNYGLLDCLEALRWIQGNIRAFGGDPEQVTVWGQSSGGSLVLALLASPAARGLFHRGVSMSGSPKLNSTTEEAAEYWHREVVERSPCAEIGFQKPREKELLDCLLHLSAGELLQAQPDNWHADVWSLDIFSPTWQYAPLLLVDGEGGILPQGYLQAFQDSKHGAVPAILGVTREESDFAPGQDVRRLTRSQLMQLLAGYAGKSQEPAFAEELGRLYGLTGFSDDWEPQQRYAEILSDMTTVCPNFYLAGVMDAQRPRHASPVFSYVASRHLSKPFCVIANFTKMKPPYCPRFAFHAMDEFAMLQPHFLYNFTAEDKAWGQRLRARMLEFAASGDVQAWQRFSTSTRGQAEGHVSKSRELLPDYNVIDLGVEDENAQRYNVLYLHGPGSNTAMAEKQVTAVFKNLRWVVDFNVLEWHFLEGTINHKLEEIHADPAVQQIFIPYGKKCGDSYDGYMSYVFMWNESHQDETWLGPAAAAPALSGEKLAGEHGYEDVLDSLAEHLKAHGPFDGLCGFDMGGCLAFDAARLAQEGDPRFEVPSG</sequence>
<dbReference type="Proteomes" id="UP000604046">
    <property type="component" value="Unassembled WGS sequence"/>
</dbReference>
<dbReference type="Pfam" id="PF03959">
    <property type="entry name" value="FSH1"/>
    <property type="match status" value="1"/>
</dbReference>
<keyword evidence="7" id="KW-1185">Reference proteome</keyword>
<feature type="chain" id="PRO_5032663848" evidence="3">
    <location>
        <begin position="17"/>
        <end position="741"/>
    </location>
</feature>
<reference evidence="6" key="1">
    <citation type="submission" date="2021-02" db="EMBL/GenBank/DDBJ databases">
        <authorList>
            <person name="Dougan E. K."/>
            <person name="Rhodes N."/>
            <person name="Thang M."/>
            <person name="Chan C."/>
        </authorList>
    </citation>
    <scope>NUCLEOTIDE SEQUENCE</scope>
</reference>
<feature type="domain" description="Carboxylesterase type B" evidence="4">
    <location>
        <begin position="24"/>
        <end position="543"/>
    </location>
</feature>
<name>A0A812N9Y3_9DINO</name>
<evidence type="ECO:0000313" key="7">
    <source>
        <dbReference type="Proteomes" id="UP000604046"/>
    </source>
</evidence>
<protein>
    <submittedName>
        <fullName evidence="6">Ces2e protein</fullName>
    </submittedName>
</protein>
<dbReference type="OrthoDB" id="3200163at2759"/>
<evidence type="ECO:0000256" key="3">
    <source>
        <dbReference type="SAM" id="SignalP"/>
    </source>
</evidence>
<evidence type="ECO:0000259" key="5">
    <source>
        <dbReference type="Pfam" id="PF03959"/>
    </source>
</evidence>
<dbReference type="InterPro" id="IPR050309">
    <property type="entry name" value="Type-B_Carboxylest/Lipase"/>
</dbReference>
<dbReference type="InterPro" id="IPR005645">
    <property type="entry name" value="FSH-like_dom"/>
</dbReference>
<evidence type="ECO:0000256" key="1">
    <source>
        <dbReference type="ARBA" id="ARBA00005964"/>
    </source>
</evidence>
<evidence type="ECO:0000259" key="4">
    <source>
        <dbReference type="Pfam" id="PF00135"/>
    </source>
</evidence>
<keyword evidence="2" id="KW-0378">Hydrolase</keyword>
<dbReference type="PANTHER" id="PTHR11559">
    <property type="entry name" value="CARBOXYLESTERASE"/>
    <property type="match status" value="1"/>
</dbReference>
<comment type="similarity">
    <text evidence="1">Belongs to the type-B carboxylesterase/lipase family.</text>
</comment>
<dbReference type="Gene3D" id="3.40.50.1820">
    <property type="entry name" value="alpha/beta hydrolase"/>
    <property type="match status" value="2"/>
</dbReference>
<accession>A0A812N9Y3</accession>
<dbReference type="Pfam" id="PF00135">
    <property type="entry name" value="COesterase"/>
    <property type="match status" value="1"/>
</dbReference>
<dbReference type="EMBL" id="CAJNDS010002024">
    <property type="protein sequence ID" value="CAE7296699.1"/>
    <property type="molecule type" value="Genomic_DNA"/>
</dbReference>
<proteinExistence type="inferred from homology"/>